<organism evidence="1 2">
    <name type="scientific">Amedibacillus dolichus</name>
    <dbReference type="NCBI Taxonomy" id="31971"/>
    <lineage>
        <taxon>Bacteria</taxon>
        <taxon>Bacillati</taxon>
        <taxon>Bacillota</taxon>
        <taxon>Erysipelotrichia</taxon>
        <taxon>Erysipelotrichales</taxon>
        <taxon>Erysipelotrichaceae</taxon>
        <taxon>Amedibacillus</taxon>
    </lineage>
</organism>
<dbReference type="RefSeq" id="WP_278640195.1">
    <property type="nucleotide sequence ID" value="NZ_JAGZMZ010000011.1"/>
</dbReference>
<sequence>MFEATENFFYVTLPNLNYKEDDQINDQINDLDLAILQIIFKYPGIKVSSIKEELKKINVSASLDQIRNSIKRKIYDFIEYKGSRKTDGYYFKR</sequence>
<dbReference type="Proteomes" id="UP000753219">
    <property type="component" value="Unassembled WGS sequence"/>
</dbReference>
<evidence type="ECO:0000313" key="1">
    <source>
        <dbReference type="EMBL" id="MBS4884235.1"/>
    </source>
</evidence>
<gene>
    <name evidence="1" type="ORF">KHZ85_05660</name>
</gene>
<dbReference type="AlphaFoldDB" id="A0A942WBF1"/>
<protein>
    <submittedName>
        <fullName evidence="1">Uncharacterized protein</fullName>
    </submittedName>
</protein>
<dbReference type="EMBL" id="JAGZMZ010000011">
    <property type="protein sequence ID" value="MBS4884235.1"/>
    <property type="molecule type" value="Genomic_DNA"/>
</dbReference>
<name>A0A942WBF1_9FIRM</name>
<comment type="caution">
    <text evidence="1">The sequence shown here is derived from an EMBL/GenBank/DDBJ whole genome shotgun (WGS) entry which is preliminary data.</text>
</comment>
<accession>A0A942WBF1</accession>
<reference evidence="1" key="1">
    <citation type="submission" date="2021-02" db="EMBL/GenBank/DDBJ databases">
        <title>Infant gut strain persistence is associated with maternal origin, phylogeny, and functional potential including surface adhesion and iron acquisition.</title>
        <authorList>
            <person name="Lou Y.C."/>
        </authorList>
    </citation>
    <scope>NUCLEOTIDE SEQUENCE</scope>
    <source>
        <strain evidence="1">L3_108_103G1_dasL3_108_103G1_concoct_2</strain>
    </source>
</reference>
<proteinExistence type="predicted"/>
<evidence type="ECO:0000313" key="2">
    <source>
        <dbReference type="Proteomes" id="UP000753219"/>
    </source>
</evidence>